<dbReference type="Proteomes" id="UP001224392">
    <property type="component" value="Unassembled WGS sequence"/>
</dbReference>
<dbReference type="Gene3D" id="2.40.420.20">
    <property type="match status" value="1"/>
</dbReference>
<sequence>MQLKSARSLRFIAVLIAVALLLVWGLWPNPKWVEIAKVKRGNLTVVVEEEAYTRVVDRYTISAPVNGYLSRIPLDVGDSVGEGAVVASLKPMPAAALDARSRAATLADREAAKAALSGSAESIESASTAYDLAQREFGRLEKLAQGRMISRQALDLARTEMIQAETRLRSARFTNLVAKYRLAAAEARLSGAGLIEGEALMVNTPVPGRVLALHRESAGTVVAGEPLLDVGDPTSLEVVAEVLSEDAVKITEETPVAFRRWGGADDLEGRVKRVEPRGFTKISALGVEEQRVLVLSEITSEPAQWQRLGDGFRVDAEFAIESHENVLIVPENALFRAGEQWLLYRVDGSRALETAVGVVARNGFEAAITGLEEGDTVIANPDTDVADGIRVRER</sequence>
<evidence type="ECO:0000313" key="1">
    <source>
        <dbReference type="EMBL" id="GMG86919.1"/>
    </source>
</evidence>
<dbReference type="PANTHER" id="PTHR30469">
    <property type="entry name" value="MULTIDRUG RESISTANCE PROTEIN MDTA"/>
    <property type="match status" value="1"/>
</dbReference>
<dbReference type="EMBL" id="BSYJ01000002">
    <property type="protein sequence ID" value="GMG86919.1"/>
    <property type="molecule type" value="Genomic_DNA"/>
</dbReference>
<dbReference type="Gene3D" id="2.40.50.100">
    <property type="match status" value="1"/>
</dbReference>
<reference evidence="1 2" key="1">
    <citation type="submission" date="2023-04" db="EMBL/GenBank/DDBJ databases">
        <title>Marinobulbifer ophiurae gen. nov., sp. Nov., isolate from tissue of brittle star Ophioplocus japonicus.</title>
        <authorList>
            <person name="Kawano K."/>
            <person name="Sawayama S."/>
            <person name="Nakagawa S."/>
        </authorList>
    </citation>
    <scope>NUCLEOTIDE SEQUENCE [LARGE SCALE GENOMIC DNA]</scope>
    <source>
        <strain evidence="1 2">NKW57</strain>
    </source>
</reference>
<protein>
    <submittedName>
        <fullName evidence="1">HlyD family efflux transporter periplasmic adaptor subunit</fullName>
    </submittedName>
</protein>
<gene>
    <name evidence="1" type="ORF">MNKW57_12400</name>
</gene>
<proteinExistence type="predicted"/>
<organism evidence="1 2">
    <name type="scientific">Biformimicrobium ophioploci</name>
    <dbReference type="NCBI Taxonomy" id="3036711"/>
    <lineage>
        <taxon>Bacteria</taxon>
        <taxon>Pseudomonadati</taxon>
        <taxon>Pseudomonadota</taxon>
        <taxon>Gammaproteobacteria</taxon>
        <taxon>Cellvibrionales</taxon>
        <taxon>Microbulbiferaceae</taxon>
        <taxon>Biformimicrobium</taxon>
    </lineage>
</organism>
<accession>A0ABQ6LXT3</accession>
<evidence type="ECO:0000313" key="2">
    <source>
        <dbReference type="Proteomes" id="UP001224392"/>
    </source>
</evidence>
<comment type="caution">
    <text evidence="1">The sequence shown here is derived from an EMBL/GenBank/DDBJ whole genome shotgun (WGS) entry which is preliminary data.</text>
</comment>
<dbReference type="RefSeq" id="WP_285763544.1">
    <property type="nucleotide sequence ID" value="NZ_BSYJ01000002.1"/>
</dbReference>
<dbReference type="PANTHER" id="PTHR30469:SF15">
    <property type="entry name" value="HLYD FAMILY OF SECRETION PROTEINS"/>
    <property type="match status" value="1"/>
</dbReference>
<dbReference type="Gene3D" id="1.10.287.470">
    <property type="entry name" value="Helix hairpin bin"/>
    <property type="match status" value="1"/>
</dbReference>
<dbReference type="Gene3D" id="2.40.30.170">
    <property type="match status" value="1"/>
</dbReference>
<keyword evidence="2" id="KW-1185">Reference proteome</keyword>
<name>A0ABQ6LXT3_9GAMM</name>
<dbReference type="SUPFAM" id="SSF111369">
    <property type="entry name" value="HlyD-like secretion proteins"/>
    <property type="match status" value="1"/>
</dbReference>